<proteinExistence type="predicted"/>
<protein>
    <submittedName>
        <fullName evidence="1">Uncharacterized protein</fullName>
    </submittedName>
</protein>
<dbReference type="KEGG" id="palk:PSAKL28_48710"/>
<dbReference type="OrthoDB" id="9178965at2"/>
<organism evidence="1 2">
    <name type="scientific">Pseudomonas alkylphenolica</name>
    <dbReference type="NCBI Taxonomy" id="237609"/>
    <lineage>
        <taxon>Bacteria</taxon>
        <taxon>Pseudomonadati</taxon>
        <taxon>Pseudomonadota</taxon>
        <taxon>Gammaproteobacteria</taxon>
        <taxon>Pseudomonadales</taxon>
        <taxon>Pseudomonadaceae</taxon>
        <taxon>Pseudomonas</taxon>
    </lineage>
</organism>
<sequence length="360" mass="41131">MPHGHTLSRPQLVYLVFGAPTYHQEAQFSIVSALANLRKTPGEALDIQVYSDNPEPYQNLPVSVHTLDAATREAWNQPYGYHFRSKHMVLRQVLADAPVAALIDTDTFFHQSPIELFRRIKPGTLLCNAIGANFGSNPKCRLYQSLAALLESRGLADRQMPQLNSGVIGLMQEDASLLDHSIALMDEYYPHANGAYTLEEFCLAVAAYRRMQLNQCTDLLHHYWSRKQLFRAKVQAWLAKHQHAPLSCQALQDVALVNAQLPKPPALHRLGYKALSLTLPSDQRQFLRELMYGCYEYPNEFDRACAPVWWAKALENANARHSRPLCHEQLHQWFERPGMRLSLGNKHSRVRDMLIKRSQR</sequence>
<evidence type="ECO:0000313" key="1">
    <source>
        <dbReference type="EMBL" id="AIL64011.1"/>
    </source>
</evidence>
<dbReference type="RefSeq" id="WP_038615352.1">
    <property type="nucleotide sequence ID" value="NZ_CP009048.1"/>
</dbReference>
<name>A0A077FL34_9PSED</name>
<dbReference type="eggNOG" id="COG1442">
    <property type="taxonomic scope" value="Bacteria"/>
</dbReference>
<reference evidence="1 2" key="1">
    <citation type="submission" date="2014-07" db="EMBL/GenBank/DDBJ databases">
        <authorList>
            <person name="Lee K."/>
            <person name="Lim J.Y."/>
            <person name="Hwang I."/>
        </authorList>
    </citation>
    <scope>NUCLEOTIDE SEQUENCE [LARGE SCALE GENOMIC DNA]</scope>
    <source>
        <strain evidence="1 2">KL28</strain>
    </source>
</reference>
<dbReference type="Proteomes" id="UP000028931">
    <property type="component" value="Chromosome"/>
</dbReference>
<dbReference type="HOGENOM" id="CLU_787249_0_0_6"/>
<accession>A0A077FL34</accession>
<dbReference type="EMBL" id="CP009048">
    <property type="protein sequence ID" value="AIL64011.1"/>
    <property type="molecule type" value="Genomic_DNA"/>
</dbReference>
<evidence type="ECO:0000313" key="2">
    <source>
        <dbReference type="Proteomes" id="UP000028931"/>
    </source>
</evidence>
<dbReference type="AlphaFoldDB" id="A0A077FL34"/>
<gene>
    <name evidence="1" type="ORF">PSAKL28_48710</name>
</gene>